<comment type="pathway">
    <text evidence="2">Sulfur metabolism; hydrogen sulfide biosynthesis; sulfite from sulfate.</text>
</comment>
<dbReference type="EMBL" id="CP035544">
    <property type="protein sequence ID" value="QBA63383.1"/>
    <property type="molecule type" value="Genomic_DNA"/>
</dbReference>
<dbReference type="GO" id="GO:0005737">
    <property type="term" value="C:cytoplasm"/>
    <property type="evidence" value="ECO:0007669"/>
    <property type="project" value="TreeGrafter"/>
</dbReference>
<keyword evidence="5" id="KW-1185">Reference proteome</keyword>
<protein>
    <submittedName>
        <fullName evidence="4">Phosphoadenylylsulfate reductase</fullName>
    </submittedName>
</protein>
<comment type="similarity">
    <text evidence="1">Belongs to the PAPS reductase family. CysH subfamily.</text>
</comment>
<dbReference type="KEGG" id="mur:EQY75_01750"/>
<dbReference type="InterPro" id="IPR014729">
    <property type="entry name" value="Rossmann-like_a/b/a_fold"/>
</dbReference>
<dbReference type="GO" id="GO:0019379">
    <property type="term" value="P:sulfate assimilation, phosphoadenylyl sulfate reduction by phosphoadenylyl-sulfate reductase (thioredoxin)"/>
    <property type="evidence" value="ECO:0007669"/>
    <property type="project" value="TreeGrafter"/>
</dbReference>
<sequence>MIFTEKHLEHLNAQFRGIPTEEIIAWALEYARRPILTTNFGPYSSTLLHAVTEVKSDVPVIWCDTGYNTVATYKHAEKVMKRLELDMRIYVPKQTRARRDVLMGEPSVDDPKHADFAEQVKLEPFRRAMKEHQPDVWFANIRKGQTQYRDTLDILSISKEGILKVSPFYHYSEMQLRIYLKQFQLPNEMDYFDPTKVLQHRECGIHLS</sequence>
<name>A0A411E788_9FLAO</name>
<gene>
    <name evidence="4" type="ORF">EQY75_01750</name>
</gene>
<evidence type="ECO:0000256" key="2">
    <source>
        <dbReference type="ARBA" id="ARBA00024327"/>
    </source>
</evidence>
<dbReference type="Pfam" id="PF01507">
    <property type="entry name" value="PAPS_reduct"/>
    <property type="match status" value="1"/>
</dbReference>
<dbReference type="OrthoDB" id="9794018at2"/>
<accession>A0A411E788</accession>
<dbReference type="InterPro" id="IPR002500">
    <property type="entry name" value="PAPS_reduct_dom"/>
</dbReference>
<organism evidence="4 5">
    <name type="scientific">Muriicola soli</name>
    <dbReference type="NCBI Taxonomy" id="2507538"/>
    <lineage>
        <taxon>Bacteria</taxon>
        <taxon>Pseudomonadati</taxon>
        <taxon>Bacteroidota</taxon>
        <taxon>Flavobacteriia</taxon>
        <taxon>Flavobacteriales</taxon>
        <taxon>Flavobacteriaceae</taxon>
        <taxon>Muriicola</taxon>
    </lineage>
</organism>
<evidence type="ECO:0000313" key="5">
    <source>
        <dbReference type="Proteomes" id="UP000290889"/>
    </source>
</evidence>
<evidence type="ECO:0000259" key="3">
    <source>
        <dbReference type="Pfam" id="PF01507"/>
    </source>
</evidence>
<evidence type="ECO:0000313" key="4">
    <source>
        <dbReference type="EMBL" id="QBA63383.1"/>
    </source>
</evidence>
<dbReference type="Proteomes" id="UP000290889">
    <property type="component" value="Chromosome"/>
</dbReference>
<dbReference type="AlphaFoldDB" id="A0A411E788"/>
<dbReference type="SUPFAM" id="SSF52402">
    <property type="entry name" value="Adenine nucleotide alpha hydrolases-like"/>
    <property type="match status" value="1"/>
</dbReference>
<reference evidence="4 5" key="1">
    <citation type="submission" date="2019-01" db="EMBL/GenBank/DDBJ databases">
        <title>Muriicola soli sp. nov., isolated from soil.</title>
        <authorList>
            <person name="Kang H.J."/>
            <person name="Kim S.B."/>
        </authorList>
    </citation>
    <scope>NUCLEOTIDE SEQUENCE [LARGE SCALE GENOMIC DNA]</scope>
    <source>
        <strain evidence="4 5">MMS17-SY002</strain>
    </source>
</reference>
<proteinExistence type="inferred from homology"/>
<feature type="domain" description="Phosphoadenosine phosphosulphate reductase" evidence="3">
    <location>
        <begin position="34"/>
        <end position="186"/>
    </location>
</feature>
<evidence type="ECO:0000256" key="1">
    <source>
        <dbReference type="ARBA" id="ARBA00009732"/>
    </source>
</evidence>
<dbReference type="GO" id="GO:0004604">
    <property type="term" value="F:phosphoadenylyl-sulfate reductase (thioredoxin) activity"/>
    <property type="evidence" value="ECO:0007669"/>
    <property type="project" value="TreeGrafter"/>
</dbReference>
<dbReference type="RefSeq" id="WP_129602318.1">
    <property type="nucleotide sequence ID" value="NZ_CP035544.1"/>
</dbReference>
<dbReference type="Gene3D" id="3.40.50.620">
    <property type="entry name" value="HUPs"/>
    <property type="match status" value="1"/>
</dbReference>
<dbReference type="PANTHER" id="PTHR46509">
    <property type="entry name" value="PHOSPHOADENOSINE PHOSPHOSULFATE REDUCTASE"/>
    <property type="match status" value="1"/>
</dbReference>
<dbReference type="PANTHER" id="PTHR46509:SF1">
    <property type="entry name" value="PHOSPHOADENOSINE PHOSPHOSULFATE REDUCTASE"/>
    <property type="match status" value="1"/>
</dbReference>